<feature type="region of interest" description="Disordered" evidence="1">
    <location>
        <begin position="18"/>
        <end position="92"/>
    </location>
</feature>
<gene>
    <name evidence="2" type="ORF">X975_05243</name>
</gene>
<organism evidence="2 3">
    <name type="scientific">Stegodyphus mimosarum</name>
    <name type="common">African social velvet spider</name>
    <dbReference type="NCBI Taxonomy" id="407821"/>
    <lineage>
        <taxon>Eukaryota</taxon>
        <taxon>Metazoa</taxon>
        <taxon>Ecdysozoa</taxon>
        <taxon>Arthropoda</taxon>
        <taxon>Chelicerata</taxon>
        <taxon>Arachnida</taxon>
        <taxon>Araneae</taxon>
        <taxon>Araneomorphae</taxon>
        <taxon>Entelegynae</taxon>
        <taxon>Eresoidea</taxon>
        <taxon>Eresidae</taxon>
        <taxon>Stegodyphus</taxon>
    </lineage>
</organism>
<dbReference type="EMBL" id="KK115938">
    <property type="protein sequence ID" value="KFM66409.1"/>
    <property type="molecule type" value="Genomic_DNA"/>
</dbReference>
<evidence type="ECO:0000313" key="3">
    <source>
        <dbReference type="Proteomes" id="UP000054359"/>
    </source>
</evidence>
<feature type="compositionally biased region" description="Polar residues" evidence="1">
    <location>
        <begin position="74"/>
        <end position="92"/>
    </location>
</feature>
<protein>
    <submittedName>
        <fullName evidence="2">Uncharacterized protein</fullName>
    </submittedName>
</protein>
<dbReference type="AlphaFoldDB" id="A0A087TMS0"/>
<keyword evidence="3" id="KW-1185">Reference proteome</keyword>
<reference evidence="2 3" key="1">
    <citation type="submission" date="2013-11" db="EMBL/GenBank/DDBJ databases">
        <title>Genome sequencing of Stegodyphus mimosarum.</title>
        <authorList>
            <person name="Bechsgaard J."/>
        </authorList>
    </citation>
    <scope>NUCLEOTIDE SEQUENCE [LARGE SCALE GENOMIC DNA]</scope>
</reference>
<dbReference type="Proteomes" id="UP000054359">
    <property type="component" value="Unassembled WGS sequence"/>
</dbReference>
<feature type="non-terminal residue" evidence="2">
    <location>
        <position position="92"/>
    </location>
</feature>
<proteinExistence type="predicted"/>
<sequence>MFKRLRERIVEEATKFPVGQLGNTPGKLLPDSENKSVTANSSEDLITLSDSSSVVVPHTSTQQFSIGEDEDGSLSEQSTPQKKNDSTGGSES</sequence>
<evidence type="ECO:0000256" key="1">
    <source>
        <dbReference type="SAM" id="MobiDB-lite"/>
    </source>
</evidence>
<feature type="compositionally biased region" description="Polar residues" evidence="1">
    <location>
        <begin position="35"/>
        <end position="65"/>
    </location>
</feature>
<accession>A0A087TMS0</accession>
<dbReference type="OrthoDB" id="5322683at2759"/>
<name>A0A087TMS0_STEMI</name>
<evidence type="ECO:0000313" key="2">
    <source>
        <dbReference type="EMBL" id="KFM66409.1"/>
    </source>
</evidence>